<dbReference type="EMBL" id="JRPD02000007">
    <property type="protein sequence ID" value="TLE00500.1"/>
    <property type="molecule type" value="Genomic_DNA"/>
</dbReference>
<gene>
    <name evidence="5" type="ORF">LS73_004780</name>
    <name evidence="4" type="ORF">NCTC12714_01282</name>
</gene>
<dbReference type="AlphaFoldDB" id="A0A099TY43"/>
<protein>
    <submittedName>
        <fullName evidence="5">FAA hydrolase family protein</fullName>
    </submittedName>
    <submittedName>
        <fullName evidence="4">Fumarylacetoacetate hydrolase family protein</fullName>
        <ecNumber evidence="4">3.7.1.2</ecNumber>
    </submittedName>
</protein>
<dbReference type="PANTHER" id="PTHR42796:SF4">
    <property type="entry name" value="FUMARYLACETOACETATE HYDROLASE DOMAIN-CONTAINING PROTEIN 2A"/>
    <property type="match status" value="1"/>
</dbReference>
<evidence type="ECO:0000259" key="3">
    <source>
        <dbReference type="Pfam" id="PF01557"/>
    </source>
</evidence>
<dbReference type="Pfam" id="PF01557">
    <property type="entry name" value="FAA_hydrolase"/>
    <property type="match status" value="1"/>
</dbReference>
<keyword evidence="4" id="KW-0378">Hydrolase</keyword>
<dbReference type="EMBL" id="UGJE01000002">
    <property type="protein sequence ID" value="STQ86475.1"/>
    <property type="molecule type" value="Genomic_DNA"/>
</dbReference>
<dbReference type="FunFam" id="3.90.850.10:FF:000002">
    <property type="entry name" value="2-hydroxyhepta-2,4-diene-1,7-dioate isomerase"/>
    <property type="match status" value="1"/>
</dbReference>
<proteinExistence type="inferred from homology"/>
<reference evidence="5 6" key="1">
    <citation type="journal article" date="2014" name="Genome Announc.">
        <title>Draft genome sequences of eight enterohepatic helicobacter species isolated from both laboratory and wild rodents.</title>
        <authorList>
            <person name="Sheh A."/>
            <person name="Shen Z."/>
            <person name="Fox J.G."/>
        </authorList>
    </citation>
    <scope>NUCLEOTIDE SEQUENCE [LARGE SCALE GENOMIC DNA]</scope>
    <source>
        <strain evidence="5 6">ST1</strain>
    </source>
</reference>
<dbReference type="GO" id="GO:0004334">
    <property type="term" value="F:fumarylacetoacetase activity"/>
    <property type="evidence" value="ECO:0007669"/>
    <property type="project" value="UniProtKB-EC"/>
</dbReference>
<dbReference type="InterPro" id="IPR051121">
    <property type="entry name" value="FAH"/>
</dbReference>
<keyword evidence="7" id="KW-1185">Reference proteome</keyword>
<dbReference type="Proteomes" id="UP000255139">
    <property type="component" value="Unassembled WGS sequence"/>
</dbReference>
<dbReference type="STRING" id="216.LS73_05625"/>
<dbReference type="Proteomes" id="UP000029922">
    <property type="component" value="Unassembled WGS sequence"/>
</dbReference>
<organism evidence="4 7">
    <name type="scientific">Helicobacter muridarum</name>
    <dbReference type="NCBI Taxonomy" id="216"/>
    <lineage>
        <taxon>Bacteria</taxon>
        <taxon>Pseudomonadati</taxon>
        <taxon>Campylobacterota</taxon>
        <taxon>Epsilonproteobacteria</taxon>
        <taxon>Campylobacterales</taxon>
        <taxon>Helicobacteraceae</taxon>
        <taxon>Helicobacter</taxon>
    </lineage>
</organism>
<dbReference type="GO" id="GO:0019752">
    <property type="term" value="P:carboxylic acid metabolic process"/>
    <property type="evidence" value="ECO:0007669"/>
    <property type="project" value="UniProtKB-ARBA"/>
</dbReference>
<name>A0A099TY43_9HELI</name>
<dbReference type="InterPro" id="IPR036663">
    <property type="entry name" value="Fumarylacetoacetase_C_sf"/>
</dbReference>
<evidence type="ECO:0000256" key="1">
    <source>
        <dbReference type="ARBA" id="ARBA00010211"/>
    </source>
</evidence>
<feature type="domain" description="Fumarylacetoacetase-like C-terminal" evidence="3">
    <location>
        <begin position="84"/>
        <end position="293"/>
    </location>
</feature>
<dbReference type="PANTHER" id="PTHR42796">
    <property type="entry name" value="FUMARYLACETOACETATE HYDROLASE DOMAIN-CONTAINING PROTEIN 2A-RELATED"/>
    <property type="match status" value="1"/>
</dbReference>
<dbReference type="OrthoDB" id="5197601at2"/>
<dbReference type="RefSeq" id="WP_034558034.1">
    <property type="nucleotide sequence ID" value="NZ_FZML01000020.1"/>
</dbReference>
<dbReference type="GO" id="GO:0046872">
    <property type="term" value="F:metal ion binding"/>
    <property type="evidence" value="ECO:0007669"/>
    <property type="project" value="UniProtKB-KW"/>
</dbReference>
<evidence type="ECO:0000256" key="2">
    <source>
        <dbReference type="ARBA" id="ARBA00022723"/>
    </source>
</evidence>
<reference evidence="4 7" key="2">
    <citation type="submission" date="2018-06" db="EMBL/GenBank/DDBJ databases">
        <authorList>
            <consortium name="Pathogen Informatics"/>
            <person name="Doyle S."/>
        </authorList>
    </citation>
    <scope>NUCLEOTIDE SEQUENCE [LARGE SCALE GENOMIC DNA]</scope>
    <source>
        <strain evidence="4 7">NCTC12714</strain>
    </source>
</reference>
<dbReference type="SUPFAM" id="SSF56529">
    <property type="entry name" value="FAH"/>
    <property type="match status" value="1"/>
</dbReference>
<comment type="similarity">
    <text evidence="1">Belongs to the FAH family.</text>
</comment>
<dbReference type="Gene3D" id="3.90.850.10">
    <property type="entry name" value="Fumarylacetoacetase-like, C-terminal domain"/>
    <property type="match status" value="1"/>
</dbReference>
<sequence length="295" mass="33068">MLKQSNTLLQGKLVRYSHKGVEFLGILKYKDSQSLVMPLDISNNMNEFIIHFDRFKECLNANNPLIPLEDVKLLSPIKAPLQDVICLGINYMDHAEESMRFKKEAFDGKVDEAVYFGKRVNEFVNPNGVFHIGDKTQQLDYEVELVVIIGKDCKDISKEEAMNFVFGYSIGNDISARDLQQKHKQWYAGKSLEGGFPLGPCIVLRDSINPHNLKIQSYVNGELRQDSNTSKLIFGISHVISELSSYFTLKAASIISMGTPSGVGMGFVPPRFLKAGDIVVCKIDGIGEIETRIEK</sequence>
<evidence type="ECO:0000313" key="4">
    <source>
        <dbReference type="EMBL" id="STQ86475.1"/>
    </source>
</evidence>
<keyword evidence="2" id="KW-0479">Metal-binding</keyword>
<evidence type="ECO:0000313" key="7">
    <source>
        <dbReference type="Proteomes" id="UP000255139"/>
    </source>
</evidence>
<accession>A0A099TY43</accession>
<dbReference type="GO" id="GO:0016853">
    <property type="term" value="F:isomerase activity"/>
    <property type="evidence" value="ECO:0007669"/>
    <property type="project" value="UniProtKB-ARBA"/>
</dbReference>
<evidence type="ECO:0000313" key="5">
    <source>
        <dbReference type="EMBL" id="TLE00500.1"/>
    </source>
</evidence>
<dbReference type="InterPro" id="IPR011234">
    <property type="entry name" value="Fumarylacetoacetase-like_C"/>
</dbReference>
<dbReference type="EC" id="3.7.1.2" evidence="4"/>
<evidence type="ECO:0000313" key="6">
    <source>
        <dbReference type="Proteomes" id="UP000029922"/>
    </source>
</evidence>